<evidence type="ECO:0000313" key="4">
    <source>
        <dbReference type="Proteomes" id="UP001195483"/>
    </source>
</evidence>
<dbReference type="AlphaFoldDB" id="A0AAE0SJK4"/>
<sequence length="553" mass="62355">MTKREYFEMLSYISRPSKDPFIYETMTDRLRRFAEQNPNRDAIVYYGHDMKRRSLSRQELLESAESLASQFVQMGVKKGDGIGFCMNNSLNMAITNVAIMFAGGVPFFTGTQLKDGSDIAERIDMMESKFFIVDADEGDTNWTIAQNILASCKSNLCVIYNGKSSAPFKDMICLEDIMKRPRVNVNLPDIYPEDLLLYFSSSGSTGTPKQVAQTHFSVMNWTAMTCKAFGMTEESIFFNDRPFSWAVGNLRTLLTMGVTRVMVDPLMTLSGKHVEELCRIIQEERCNYVYVPGYIAQDMISSSILHQDFKAVDVMIFAGERMPKRFAYLIGRFCRTLFVFYGTTELGGATCFSSQNPEEYEDGIAGIPHDGIEIKIVDENGDTVKRGASGELFVRTIGRFVGYSKMPDLFEKVVDKAGWFHTGDIAHIRDDGNIVMDGRQAEVVSIGTLKFFPWEVEKVLLRCPGVKAAYAVGVPDIRLNQVVCAVIMRRTESLVTEEEIKKFCDENFVEVSTAMGVTIKPRYVIFIDKIPLLGSGKINRNEIASIARLRLRL</sequence>
<dbReference type="InterPro" id="IPR042099">
    <property type="entry name" value="ANL_N_sf"/>
</dbReference>
<reference evidence="3" key="2">
    <citation type="journal article" date="2021" name="Genome Biol. Evol.">
        <title>Developing a high-quality reference genome for a parasitic bivalve with doubly uniparental inheritance (Bivalvia: Unionida).</title>
        <authorList>
            <person name="Smith C.H."/>
        </authorList>
    </citation>
    <scope>NUCLEOTIDE SEQUENCE</scope>
    <source>
        <strain evidence="3">CHS0354</strain>
        <tissue evidence="3">Mantle</tissue>
    </source>
</reference>
<reference evidence="3" key="3">
    <citation type="submission" date="2023-05" db="EMBL/GenBank/DDBJ databases">
        <authorList>
            <person name="Smith C.H."/>
        </authorList>
    </citation>
    <scope>NUCLEOTIDE SEQUENCE</scope>
    <source>
        <strain evidence="3">CHS0354</strain>
        <tissue evidence="3">Mantle</tissue>
    </source>
</reference>
<dbReference type="Pfam" id="PF00501">
    <property type="entry name" value="AMP-binding"/>
    <property type="match status" value="1"/>
</dbReference>
<evidence type="ECO:0000313" key="3">
    <source>
        <dbReference type="EMBL" id="KAK3592923.1"/>
    </source>
</evidence>
<accession>A0AAE0SJK4</accession>
<dbReference type="EMBL" id="JAEAOA010000714">
    <property type="protein sequence ID" value="KAK3592923.1"/>
    <property type="molecule type" value="Genomic_DNA"/>
</dbReference>
<evidence type="ECO:0000259" key="1">
    <source>
        <dbReference type="Pfam" id="PF00501"/>
    </source>
</evidence>
<dbReference type="SUPFAM" id="SSF56801">
    <property type="entry name" value="Acetyl-CoA synthetase-like"/>
    <property type="match status" value="1"/>
</dbReference>
<keyword evidence="4" id="KW-1185">Reference proteome</keyword>
<name>A0AAE0SJK4_9BIVA</name>
<dbReference type="InterPro" id="IPR000873">
    <property type="entry name" value="AMP-dep_synth/lig_dom"/>
</dbReference>
<dbReference type="Gene3D" id="3.40.50.12780">
    <property type="entry name" value="N-terminal domain of ligase-like"/>
    <property type="match status" value="1"/>
</dbReference>
<dbReference type="Gene3D" id="3.30.300.30">
    <property type="match status" value="1"/>
</dbReference>
<gene>
    <name evidence="3" type="ORF">CHS0354_011723</name>
</gene>
<feature type="domain" description="AMP-dependent synthetase/ligase" evidence="1">
    <location>
        <begin position="31"/>
        <end position="403"/>
    </location>
</feature>
<dbReference type="CDD" id="cd04433">
    <property type="entry name" value="AFD_class_I"/>
    <property type="match status" value="1"/>
</dbReference>
<dbReference type="Pfam" id="PF13193">
    <property type="entry name" value="AMP-binding_C"/>
    <property type="match status" value="1"/>
</dbReference>
<reference evidence="3" key="1">
    <citation type="journal article" date="2021" name="Genome Biol. Evol.">
        <title>A High-Quality Reference Genome for a Parasitic Bivalve with Doubly Uniparental Inheritance (Bivalvia: Unionida).</title>
        <authorList>
            <person name="Smith C.H."/>
        </authorList>
    </citation>
    <scope>NUCLEOTIDE SEQUENCE</scope>
    <source>
        <strain evidence="3">CHS0354</strain>
    </source>
</reference>
<protein>
    <submittedName>
        <fullName evidence="3">Uncharacterized protein</fullName>
    </submittedName>
</protein>
<dbReference type="PANTHER" id="PTHR42814">
    <property type="entry name" value="AMP-BINDING DOMAIN-CONTAINING PROTEIN"/>
    <property type="match status" value="1"/>
</dbReference>
<feature type="domain" description="AMP-binding enzyme C-terminal" evidence="2">
    <location>
        <begin position="455"/>
        <end position="537"/>
    </location>
</feature>
<evidence type="ECO:0000259" key="2">
    <source>
        <dbReference type="Pfam" id="PF13193"/>
    </source>
</evidence>
<dbReference type="InterPro" id="IPR025110">
    <property type="entry name" value="AMP-bd_C"/>
</dbReference>
<dbReference type="InterPro" id="IPR045851">
    <property type="entry name" value="AMP-bd_C_sf"/>
</dbReference>
<dbReference type="PANTHER" id="PTHR42814:SF3">
    <property type="entry name" value="BETA-N-ACETYLHEXOSAMINIDASE"/>
    <property type="match status" value="1"/>
</dbReference>
<dbReference type="Proteomes" id="UP001195483">
    <property type="component" value="Unassembled WGS sequence"/>
</dbReference>
<proteinExistence type="predicted"/>
<comment type="caution">
    <text evidence="3">The sequence shown here is derived from an EMBL/GenBank/DDBJ whole genome shotgun (WGS) entry which is preliminary data.</text>
</comment>
<organism evidence="3 4">
    <name type="scientific">Potamilus streckersoni</name>
    <dbReference type="NCBI Taxonomy" id="2493646"/>
    <lineage>
        <taxon>Eukaryota</taxon>
        <taxon>Metazoa</taxon>
        <taxon>Spiralia</taxon>
        <taxon>Lophotrochozoa</taxon>
        <taxon>Mollusca</taxon>
        <taxon>Bivalvia</taxon>
        <taxon>Autobranchia</taxon>
        <taxon>Heteroconchia</taxon>
        <taxon>Palaeoheterodonta</taxon>
        <taxon>Unionida</taxon>
        <taxon>Unionoidea</taxon>
        <taxon>Unionidae</taxon>
        <taxon>Ambleminae</taxon>
        <taxon>Lampsilini</taxon>
        <taxon>Potamilus</taxon>
    </lineage>
</organism>